<proteinExistence type="predicted"/>
<protein>
    <submittedName>
        <fullName evidence="1">Uncharacterized protein</fullName>
    </submittedName>
</protein>
<accession>A0A0K0TPZ5</accession>
<name>A0A0K0TPZ5_STRAG</name>
<reference evidence="1" key="1">
    <citation type="submission" date="2015-03" db="EMBL/GenBank/DDBJ databases">
        <title>Characterization of ICESagTR7, a new composite element with an embedded IMESp2907.</title>
        <authorList>
            <person name="Mingoia M."/>
            <person name="Morici E."/>
            <person name="Marini E."/>
            <person name="Brenciani A."/>
            <person name="Giovanetti E."/>
            <person name="Varaldo P.E."/>
        </authorList>
    </citation>
    <scope>NUCLEOTIDE SEQUENCE</scope>
    <source>
        <strain evidence="1">TR7</strain>
    </source>
</reference>
<dbReference type="AlphaFoldDB" id="A0A0K0TPZ5"/>
<organism evidence="1">
    <name type="scientific">Streptococcus agalactiae</name>
    <dbReference type="NCBI Taxonomy" id="1311"/>
    <lineage>
        <taxon>Bacteria</taxon>
        <taxon>Bacillati</taxon>
        <taxon>Bacillota</taxon>
        <taxon>Bacilli</taxon>
        <taxon>Lactobacillales</taxon>
        <taxon>Streptococcaceae</taxon>
        <taxon>Streptococcus</taxon>
    </lineage>
</organism>
<dbReference type="RefSeq" id="WP_023610342.1">
    <property type="nucleotide sequence ID" value="NZ_AP018935.1"/>
</dbReference>
<dbReference type="EMBL" id="KP898896">
    <property type="protein sequence ID" value="AKR53625.1"/>
    <property type="molecule type" value="Genomic_DNA"/>
</dbReference>
<sequence>MNKQELYQIAFSIINHKKLRNFGTSGHVVIWADKKIEATKQVVLKH</sequence>
<evidence type="ECO:0000313" key="1">
    <source>
        <dbReference type="EMBL" id="AKR53625.1"/>
    </source>
</evidence>